<gene>
    <name evidence="2" type="ORF">ACFQ0E_10340</name>
</gene>
<dbReference type="Proteomes" id="UP001597110">
    <property type="component" value="Unassembled WGS sequence"/>
</dbReference>
<evidence type="ECO:0000313" key="3">
    <source>
        <dbReference type="Proteomes" id="UP001597110"/>
    </source>
</evidence>
<dbReference type="EMBL" id="JBHTIF010000001">
    <property type="protein sequence ID" value="MFD0725996.1"/>
    <property type="molecule type" value="Genomic_DNA"/>
</dbReference>
<accession>A0ABW2YC60</accession>
<evidence type="ECO:0000313" key="2">
    <source>
        <dbReference type="EMBL" id="MFD0725996.1"/>
    </source>
</evidence>
<sequence>MRLHPTRPLLAALLLALFATAVPALPAHAKKPADTSAKTQASPQEAKARALFERFVQLNEAFDSALVDLYADTAKISNRRIFPDGTSREMAMPAPSYKALLRQVLPVAKEQNDLDRYSEVRYVVEGDNVRIRATRYSVMKDYSAPHTLLVGPDTDGTWRILEESGESRP</sequence>
<proteinExistence type="predicted"/>
<feature type="chain" id="PRO_5045772009" description="DUF4440 domain-containing protein" evidence="1">
    <location>
        <begin position="30"/>
        <end position="169"/>
    </location>
</feature>
<comment type="caution">
    <text evidence="2">The sequence shown here is derived from an EMBL/GenBank/DDBJ whole genome shotgun (WGS) entry which is preliminary data.</text>
</comment>
<name>A0ABW2YC60_9GAMM</name>
<evidence type="ECO:0000256" key="1">
    <source>
        <dbReference type="SAM" id="SignalP"/>
    </source>
</evidence>
<protein>
    <recommendedName>
        <fullName evidence="4">DUF4440 domain-containing protein</fullName>
    </recommendedName>
</protein>
<feature type="signal peptide" evidence="1">
    <location>
        <begin position="1"/>
        <end position="29"/>
    </location>
</feature>
<organism evidence="2 3">
    <name type="scientific">Lysobacter brunescens</name>
    <dbReference type="NCBI Taxonomy" id="262323"/>
    <lineage>
        <taxon>Bacteria</taxon>
        <taxon>Pseudomonadati</taxon>
        <taxon>Pseudomonadota</taxon>
        <taxon>Gammaproteobacteria</taxon>
        <taxon>Lysobacterales</taxon>
        <taxon>Lysobacteraceae</taxon>
        <taxon>Lysobacter</taxon>
    </lineage>
</organism>
<evidence type="ECO:0008006" key="4">
    <source>
        <dbReference type="Google" id="ProtNLM"/>
    </source>
</evidence>
<keyword evidence="3" id="KW-1185">Reference proteome</keyword>
<dbReference type="RefSeq" id="WP_386823567.1">
    <property type="nucleotide sequence ID" value="NZ_JBHTIF010000001.1"/>
</dbReference>
<reference evidence="3" key="1">
    <citation type="journal article" date="2019" name="Int. J. Syst. Evol. Microbiol.">
        <title>The Global Catalogue of Microorganisms (GCM) 10K type strain sequencing project: providing services to taxonomists for standard genome sequencing and annotation.</title>
        <authorList>
            <consortium name="The Broad Institute Genomics Platform"/>
            <consortium name="The Broad Institute Genome Sequencing Center for Infectious Disease"/>
            <person name="Wu L."/>
            <person name="Ma J."/>
        </authorList>
    </citation>
    <scope>NUCLEOTIDE SEQUENCE [LARGE SCALE GENOMIC DNA]</scope>
    <source>
        <strain evidence="3">CCUG 55585</strain>
    </source>
</reference>
<keyword evidence="1" id="KW-0732">Signal</keyword>